<protein>
    <submittedName>
        <fullName evidence="9">Origin recognition complex subunit</fullName>
    </submittedName>
</protein>
<dbReference type="AlphaFoldDB" id="A0AA91T1E1"/>
<keyword evidence="4" id="KW-0238">DNA-binding</keyword>
<evidence type="ECO:0000256" key="4">
    <source>
        <dbReference type="ARBA" id="ARBA00023125"/>
    </source>
</evidence>
<dbReference type="GO" id="GO:0006270">
    <property type="term" value="P:DNA replication initiation"/>
    <property type="evidence" value="ECO:0007669"/>
    <property type="project" value="TreeGrafter"/>
</dbReference>
<feature type="compositionally biased region" description="Acidic residues" evidence="6">
    <location>
        <begin position="170"/>
        <end position="186"/>
    </location>
</feature>
<evidence type="ECO:0000256" key="2">
    <source>
        <dbReference type="ARBA" id="ARBA00010977"/>
    </source>
</evidence>
<evidence type="ECO:0000256" key="3">
    <source>
        <dbReference type="ARBA" id="ARBA00022705"/>
    </source>
</evidence>
<dbReference type="PANTHER" id="PTHR12748">
    <property type="entry name" value="ORIGIN RECOGNITION COMPLEX SUBUNIT 3"/>
    <property type="match status" value="1"/>
</dbReference>
<dbReference type="GO" id="GO:0005656">
    <property type="term" value="C:nuclear pre-replicative complex"/>
    <property type="evidence" value="ECO:0007669"/>
    <property type="project" value="TreeGrafter"/>
</dbReference>
<dbReference type="InterPro" id="IPR040855">
    <property type="entry name" value="ORC_WH_C"/>
</dbReference>
<dbReference type="InterPro" id="IPR020795">
    <property type="entry name" value="ORC3"/>
</dbReference>
<evidence type="ECO:0000259" key="8">
    <source>
        <dbReference type="Pfam" id="PF18137"/>
    </source>
</evidence>
<keyword evidence="3" id="KW-0235">DNA replication</keyword>
<comment type="subcellular location">
    <subcellularLocation>
        <location evidence="1">Nucleus</location>
    </subcellularLocation>
</comment>
<accession>A0AA91T1E1</accession>
<evidence type="ECO:0000259" key="7">
    <source>
        <dbReference type="Pfam" id="PF07034"/>
    </source>
</evidence>
<name>A0AA91T1E1_CLALS</name>
<feature type="domain" description="Origin recognition complex subunit 3 N-terminal" evidence="7">
    <location>
        <begin position="9"/>
        <end position="376"/>
    </location>
</feature>
<evidence type="ECO:0000256" key="1">
    <source>
        <dbReference type="ARBA" id="ARBA00004123"/>
    </source>
</evidence>
<evidence type="ECO:0000256" key="5">
    <source>
        <dbReference type="ARBA" id="ARBA00023242"/>
    </source>
</evidence>
<dbReference type="CDD" id="cd20704">
    <property type="entry name" value="Orc3"/>
    <property type="match status" value="1"/>
</dbReference>
<proteinExistence type="inferred from homology"/>
<dbReference type="GO" id="GO:0031261">
    <property type="term" value="C:DNA replication preinitiation complex"/>
    <property type="evidence" value="ECO:0007669"/>
    <property type="project" value="TreeGrafter"/>
</dbReference>
<dbReference type="Pfam" id="PF18137">
    <property type="entry name" value="WHD_ORC"/>
    <property type="match status" value="1"/>
</dbReference>
<dbReference type="KEGG" id="clus:A9F13_10g00110"/>
<dbReference type="EMBL" id="LYUB02000010">
    <property type="protein sequence ID" value="OVF07892.1"/>
    <property type="molecule type" value="Genomic_DNA"/>
</dbReference>
<feature type="region of interest" description="Disordered" evidence="6">
    <location>
        <begin position="163"/>
        <end position="202"/>
    </location>
</feature>
<dbReference type="Proteomes" id="UP000195602">
    <property type="component" value="Unassembled WGS sequence"/>
</dbReference>
<gene>
    <name evidence="9" type="ORF">A9F13_10g00110</name>
</gene>
<evidence type="ECO:0000313" key="9">
    <source>
        <dbReference type="EMBL" id="OVF07892.1"/>
    </source>
</evidence>
<dbReference type="GO" id="GO:0005664">
    <property type="term" value="C:nuclear origin of replication recognition complex"/>
    <property type="evidence" value="ECO:0007669"/>
    <property type="project" value="InterPro"/>
</dbReference>
<keyword evidence="5" id="KW-0539">Nucleus</keyword>
<evidence type="ECO:0000256" key="6">
    <source>
        <dbReference type="SAM" id="MobiDB-lite"/>
    </source>
</evidence>
<evidence type="ECO:0000313" key="10">
    <source>
        <dbReference type="Proteomes" id="UP000195602"/>
    </source>
</evidence>
<feature type="domain" description="Origin recognition complex subunit 3 winged helix C-terminal" evidence="8">
    <location>
        <begin position="604"/>
        <end position="741"/>
    </location>
</feature>
<reference evidence="9 10" key="1">
    <citation type="submission" date="2017-04" db="EMBL/GenBank/DDBJ databases">
        <title>Draft genome of the yeast Clavispora lusitaniae type strain CBS 6936.</title>
        <authorList>
            <person name="Durrens P."/>
            <person name="Klopp C."/>
            <person name="Biteau N."/>
            <person name="Fitton-Ouhabi V."/>
            <person name="Dementhon K."/>
            <person name="Accoceberry I."/>
            <person name="Sherman D.J."/>
            <person name="Noel T."/>
        </authorList>
    </citation>
    <scope>NUCLEOTIDE SEQUENCE [LARGE SCALE GENOMIC DNA]</scope>
    <source>
        <strain evidence="9 10">CBS 6936</strain>
    </source>
</reference>
<dbReference type="GO" id="GO:0003688">
    <property type="term" value="F:DNA replication origin binding"/>
    <property type="evidence" value="ECO:0007669"/>
    <property type="project" value="TreeGrafter"/>
</dbReference>
<comment type="caution">
    <text evidence="9">The sequence shown here is derived from an EMBL/GenBank/DDBJ whole genome shotgun (WGS) entry which is preliminary data.</text>
</comment>
<dbReference type="Pfam" id="PF07034">
    <property type="entry name" value="ORC3_N"/>
    <property type="match status" value="1"/>
</dbReference>
<organism evidence="9 10">
    <name type="scientific">Clavispora lusitaniae</name>
    <name type="common">Candida lusitaniae</name>
    <dbReference type="NCBI Taxonomy" id="36911"/>
    <lineage>
        <taxon>Eukaryota</taxon>
        <taxon>Fungi</taxon>
        <taxon>Dikarya</taxon>
        <taxon>Ascomycota</taxon>
        <taxon>Saccharomycotina</taxon>
        <taxon>Pichiomycetes</taxon>
        <taxon>Metschnikowiaceae</taxon>
        <taxon>Clavispora</taxon>
    </lineage>
</organism>
<comment type="similarity">
    <text evidence="2">Belongs to the ORC3 family.</text>
</comment>
<dbReference type="InterPro" id="IPR045667">
    <property type="entry name" value="ORC3_N"/>
</dbReference>
<dbReference type="PANTHER" id="PTHR12748:SF0">
    <property type="entry name" value="ORIGIN RECOGNITION COMPLEX SUBUNIT 3"/>
    <property type="match status" value="1"/>
</dbReference>
<sequence>MKRPELDPNAQKTHYIIDPTIRKKANVAQDSTKPKLDNANRSPFCKLLHEKPHHVLHRFSLYEKIWGHQLGAIQKILNSANNELFANLLQFIEDPITPKLNVAFLGLSSNTANNLRVLDDFSFYMRSRPAQYQNLRVVTLNSKTCFNVKIALREVVKQVLEGPSRRGTEEDNSVEEQEDENAENEENLPVKEDNGDEDFEEAEQEEVIEGDGGRISYDFEIVEDWIKDYRKQEKDTEKLRIVVILEDTNGFSNEVLNQLVQLFCVYATRAPLKLIMSLSSKNISDWITANITSKLRTMINGCKLEAKENKDIGFQVINDILLQNEITPDNPLLLDARLSSIVLSRFENSNNSIDSLITELKLSYMIHFYQSPLSSLVDNNFPAETFHYAALRKLPSFKTYMESRMHQLAQMEPGSTEAQKTKDELVGLLTDDEQLQRLLEKAKSRFQNYQNAVMNAVHIVHHIGGASKEKFQIYKLITNNQLINSVYLSDMLKKLKLLGSKEFLSLVHFINSDAIKEKIGNCIDRDITKLKEELKDDKNKSWVDAITDYLYKNENVNMKIHDNLFNEVLTINGGISELENLSSSTSIEENYENLMISLIRPKSREIIEKGMDEPQKYLRNALVLEHIGQENKSMRMTGPVLSKIYQVYKDAPVNINLWDFYLAFKSSLQKKDLLSEIANAVKTADTETSKKMETLLNDIETDEKQWDKLAYAWFLQSCFELESMGFLREKSKGDYVEKLIWKNL</sequence>